<comment type="caution">
    <text evidence="3">The sequence shown here is derived from an EMBL/GenBank/DDBJ whole genome shotgun (WGS) entry which is preliminary data.</text>
</comment>
<evidence type="ECO:0008006" key="5">
    <source>
        <dbReference type="Google" id="ProtNLM"/>
    </source>
</evidence>
<dbReference type="GO" id="GO:0006307">
    <property type="term" value="P:DNA alkylation repair"/>
    <property type="evidence" value="ECO:0007669"/>
    <property type="project" value="TreeGrafter"/>
</dbReference>
<evidence type="ECO:0000313" key="3">
    <source>
        <dbReference type="EMBL" id="KAB7845675.1"/>
    </source>
</evidence>
<dbReference type="OrthoDB" id="3623023at2"/>
<evidence type="ECO:0000313" key="4">
    <source>
        <dbReference type="Proteomes" id="UP000327000"/>
    </source>
</evidence>
<gene>
    <name evidence="3" type="ORF">FRZ00_13675</name>
</gene>
<dbReference type="GO" id="GO:0005737">
    <property type="term" value="C:cytoplasm"/>
    <property type="evidence" value="ECO:0007669"/>
    <property type="project" value="TreeGrafter"/>
</dbReference>
<dbReference type="PANTHER" id="PTHR43003:SF13">
    <property type="entry name" value="DNA-3-METHYLADENINE GLYCOSYLASE 2"/>
    <property type="match status" value="1"/>
</dbReference>
<dbReference type="GO" id="GO:0006285">
    <property type="term" value="P:base-excision repair, AP site formation"/>
    <property type="evidence" value="ECO:0007669"/>
    <property type="project" value="TreeGrafter"/>
</dbReference>
<dbReference type="GO" id="GO:0043916">
    <property type="term" value="F:DNA-7-methylguanine glycosylase activity"/>
    <property type="evidence" value="ECO:0007669"/>
    <property type="project" value="TreeGrafter"/>
</dbReference>
<dbReference type="GO" id="GO:0032993">
    <property type="term" value="C:protein-DNA complex"/>
    <property type="evidence" value="ECO:0007669"/>
    <property type="project" value="TreeGrafter"/>
</dbReference>
<reference evidence="3 4" key="1">
    <citation type="journal article" date="2019" name="Microb. Cell Fact.">
        <title>Exploring novel herbicidin analogues by transcriptional regulator overexpression and MS/MS molecular networking.</title>
        <authorList>
            <person name="Shi Y."/>
            <person name="Gu R."/>
            <person name="Li Y."/>
            <person name="Wang X."/>
            <person name="Ren W."/>
            <person name="Li X."/>
            <person name="Wang L."/>
            <person name="Xie Y."/>
            <person name="Hong B."/>
        </authorList>
    </citation>
    <scope>NUCLEOTIDE SEQUENCE [LARGE SCALE GENOMIC DNA]</scope>
    <source>
        <strain evidence="3 4">US-43</strain>
    </source>
</reference>
<dbReference type="Gene3D" id="1.10.340.30">
    <property type="entry name" value="Hypothetical protein, domain 2"/>
    <property type="match status" value="1"/>
</dbReference>
<accession>A0A5N5WAD5</accession>
<evidence type="ECO:0000256" key="1">
    <source>
        <dbReference type="ARBA" id="ARBA00022763"/>
    </source>
</evidence>
<dbReference type="Proteomes" id="UP000327000">
    <property type="component" value="Unassembled WGS sequence"/>
</dbReference>
<keyword evidence="1" id="KW-0227">DNA damage</keyword>
<dbReference type="PANTHER" id="PTHR43003">
    <property type="entry name" value="DNA-3-METHYLADENINE GLYCOSYLASE"/>
    <property type="match status" value="1"/>
</dbReference>
<proteinExistence type="predicted"/>
<evidence type="ECO:0000256" key="2">
    <source>
        <dbReference type="ARBA" id="ARBA00023204"/>
    </source>
</evidence>
<organism evidence="3 4">
    <name type="scientific">Streptomyces mobaraensis</name>
    <name type="common">Streptoverticillium mobaraense</name>
    <dbReference type="NCBI Taxonomy" id="35621"/>
    <lineage>
        <taxon>Bacteria</taxon>
        <taxon>Bacillati</taxon>
        <taxon>Actinomycetota</taxon>
        <taxon>Actinomycetes</taxon>
        <taxon>Kitasatosporales</taxon>
        <taxon>Streptomycetaceae</taxon>
        <taxon>Streptomyces</taxon>
    </lineage>
</organism>
<dbReference type="EMBL" id="VOKX01000026">
    <property type="protein sequence ID" value="KAB7845675.1"/>
    <property type="molecule type" value="Genomic_DNA"/>
</dbReference>
<dbReference type="SUPFAM" id="SSF48150">
    <property type="entry name" value="DNA-glycosylase"/>
    <property type="match status" value="1"/>
</dbReference>
<dbReference type="InterPro" id="IPR011257">
    <property type="entry name" value="DNA_glycosylase"/>
</dbReference>
<sequence>MSNPSLWDAITSALLRRIIRAEQARALYRRWCLTYGARHETPAGPVSTVPCPHTVLDLPQQAYDALGARLHRKALHAAAAAYLRHGKEWTRLDPDDLVKALQEVSGIGPWTAATAAADFTGDYAVYPHNDLAVRTWARNAAPAFTWPEDERGFAAAWNRWASDRPQLHALTTFTLAWGIHARTEHDKDDRS</sequence>
<dbReference type="GO" id="GO:0008725">
    <property type="term" value="F:DNA-3-methyladenine glycosylase activity"/>
    <property type="evidence" value="ECO:0007669"/>
    <property type="project" value="TreeGrafter"/>
</dbReference>
<dbReference type="AlphaFoldDB" id="A0A5N5WAD5"/>
<protein>
    <recommendedName>
        <fullName evidence="5">DNA-3-methyladenine glycosylase 2 family protein</fullName>
    </recommendedName>
</protein>
<keyword evidence="2" id="KW-0234">DNA repair</keyword>
<dbReference type="GO" id="GO:0032131">
    <property type="term" value="F:alkylated DNA binding"/>
    <property type="evidence" value="ECO:0007669"/>
    <property type="project" value="TreeGrafter"/>
</dbReference>
<keyword evidence="4" id="KW-1185">Reference proteome</keyword>
<dbReference type="InterPro" id="IPR051912">
    <property type="entry name" value="Alkylbase_DNA_Glycosylase/TA"/>
</dbReference>
<name>A0A5N5WAD5_STRMB</name>